<name>A0A1H1IRP6_9PSED</name>
<dbReference type="RefSeq" id="WP_090408506.1">
    <property type="nucleotide sequence ID" value="NZ_FNKM01000002.1"/>
</dbReference>
<evidence type="ECO:0000313" key="16">
    <source>
        <dbReference type="Proteomes" id="UP000317267"/>
    </source>
</evidence>
<reference evidence="14 16" key="2">
    <citation type="submission" date="2019-06" db="EMBL/GenBank/DDBJ databases">
        <title>Pseudomonas bimorpha sp. nov. isolated from bovine raw milk and skim milk concentrate.</title>
        <authorList>
            <person name="Hofmann K."/>
            <person name="Huptas C."/>
            <person name="Doll E."/>
            <person name="Scherer S."/>
            <person name="Wenning M."/>
        </authorList>
    </citation>
    <scope>NUCLEOTIDE SEQUENCE [LARGE SCALE GENOMIC DNA]</scope>
    <source>
        <strain evidence="14 16">DSM 17515</strain>
    </source>
</reference>
<comment type="similarity">
    <text evidence="3 11">Belongs to the peptidase M50B family.</text>
</comment>
<dbReference type="Pfam" id="PF17820">
    <property type="entry name" value="PDZ_6"/>
    <property type="match status" value="2"/>
</dbReference>
<dbReference type="EMBL" id="VFES01000001">
    <property type="protein sequence ID" value="TWR70354.1"/>
    <property type="molecule type" value="Genomic_DNA"/>
</dbReference>
<protein>
    <recommendedName>
        <fullName evidence="11">Zinc metalloprotease</fullName>
        <ecNumber evidence="11">3.4.24.-</ecNumber>
    </recommendedName>
</protein>
<feature type="transmembrane region" description="Helical" evidence="11">
    <location>
        <begin position="423"/>
        <end position="444"/>
    </location>
</feature>
<dbReference type="GO" id="GO:0046872">
    <property type="term" value="F:metal ion binding"/>
    <property type="evidence" value="ECO:0007669"/>
    <property type="project" value="UniProtKB-KW"/>
</dbReference>
<reference evidence="13 15" key="1">
    <citation type="submission" date="2016-10" db="EMBL/GenBank/DDBJ databases">
        <authorList>
            <person name="Varghese N."/>
            <person name="Submissions S."/>
        </authorList>
    </citation>
    <scope>NUCLEOTIDE SEQUENCE [LARGE SCALE GENOMIC DNA]</scope>
    <source>
        <strain evidence="13 15">BS2976</strain>
    </source>
</reference>
<accession>A0A1H1IRP6</accession>
<evidence type="ECO:0000256" key="5">
    <source>
        <dbReference type="ARBA" id="ARBA00022692"/>
    </source>
</evidence>
<keyword evidence="11" id="KW-0479">Metal-binding</keyword>
<dbReference type="OrthoDB" id="9782003at2"/>
<dbReference type="PANTHER" id="PTHR42837">
    <property type="entry name" value="REGULATOR OF SIGMA-E PROTEASE RSEP"/>
    <property type="match status" value="1"/>
</dbReference>
<keyword evidence="7 11" id="KW-0862">Zinc</keyword>
<feature type="domain" description="PDZ" evidence="12">
    <location>
        <begin position="211"/>
        <end position="280"/>
    </location>
</feature>
<evidence type="ECO:0000256" key="7">
    <source>
        <dbReference type="ARBA" id="ARBA00022833"/>
    </source>
</evidence>
<organism evidence="14 16">
    <name type="scientific">Pseudomonas grimontii</name>
    <dbReference type="NCBI Taxonomy" id="129847"/>
    <lineage>
        <taxon>Bacteria</taxon>
        <taxon>Pseudomonadati</taxon>
        <taxon>Pseudomonadota</taxon>
        <taxon>Gammaproteobacteria</taxon>
        <taxon>Pseudomonadales</taxon>
        <taxon>Pseudomonadaceae</taxon>
        <taxon>Pseudomonas</taxon>
    </lineage>
</organism>
<dbReference type="SMART" id="SM00228">
    <property type="entry name" value="PDZ"/>
    <property type="match status" value="2"/>
</dbReference>
<evidence type="ECO:0000256" key="4">
    <source>
        <dbReference type="ARBA" id="ARBA00022670"/>
    </source>
</evidence>
<comment type="cofactor">
    <cofactor evidence="1 11">
        <name>Zn(2+)</name>
        <dbReference type="ChEBI" id="CHEBI:29105"/>
    </cofactor>
</comment>
<dbReference type="NCBIfam" id="TIGR00054">
    <property type="entry name" value="RIP metalloprotease RseP"/>
    <property type="match status" value="1"/>
</dbReference>
<feature type="transmembrane region" description="Helical" evidence="11">
    <location>
        <begin position="97"/>
        <end position="119"/>
    </location>
</feature>
<dbReference type="EC" id="3.4.24.-" evidence="11"/>
<evidence type="ECO:0000256" key="1">
    <source>
        <dbReference type="ARBA" id="ARBA00001947"/>
    </source>
</evidence>
<dbReference type="InterPro" id="IPR041489">
    <property type="entry name" value="PDZ_6"/>
</dbReference>
<keyword evidence="9 11" id="KW-0482">Metalloprotease</keyword>
<evidence type="ECO:0000256" key="6">
    <source>
        <dbReference type="ARBA" id="ARBA00022801"/>
    </source>
</evidence>
<keyword evidence="5 11" id="KW-0812">Transmembrane</keyword>
<evidence type="ECO:0000256" key="2">
    <source>
        <dbReference type="ARBA" id="ARBA00004141"/>
    </source>
</evidence>
<evidence type="ECO:0000313" key="15">
    <source>
        <dbReference type="Proteomes" id="UP000198740"/>
    </source>
</evidence>
<dbReference type="GO" id="GO:0004222">
    <property type="term" value="F:metalloendopeptidase activity"/>
    <property type="evidence" value="ECO:0007669"/>
    <property type="project" value="InterPro"/>
</dbReference>
<evidence type="ECO:0000256" key="9">
    <source>
        <dbReference type="ARBA" id="ARBA00023049"/>
    </source>
</evidence>
<dbReference type="CDD" id="cd23081">
    <property type="entry name" value="cpPDZ_EcRseP-like"/>
    <property type="match status" value="1"/>
</dbReference>
<keyword evidence="8 11" id="KW-1133">Transmembrane helix</keyword>
<keyword evidence="6 11" id="KW-0378">Hydrolase</keyword>
<dbReference type="SUPFAM" id="SSF50156">
    <property type="entry name" value="PDZ domain-like"/>
    <property type="match status" value="2"/>
</dbReference>
<dbReference type="EMBL" id="FNKM01000002">
    <property type="protein sequence ID" value="SDR40405.1"/>
    <property type="molecule type" value="Genomic_DNA"/>
</dbReference>
<evidence type="ECO:0000256" key="11">
    <source>
        <dbReference type="RuleBase" id="RU362031"/>
    </source>
</evidence>
<keyword evidence="10 11" id="KW-0472">Membrane</keyword>
<dbReference type="InterPro" id="IPR008915">
    <property type="entry name" value="Peptidase_M50"/>
</dbReference>
<dbReference type="AlphaFoldDB" id="A0A1H1IRP6"/>
<sequence length="450" mass="48382">MSALYMIVGTLVALGVLVTFHEFGHFWVARRCGVKVLRFSVGFGMPLVRWHDRRGTEFVIAAIPLGGYVKMLDEREGEVPADQLDQSFNRKTVRQRIAIVAAGPIANFLLAMLFFWVLAMLGSEQVRPVIGAVEADSIAAKAGLVAGQEIVSIDGEPTTGWGAVNLQLVRRLGESGTVNVVVREQDSSAETPRALALDHWLKGADEPDPIKSLGIRPWRPALPPVLAELDPKGPAQAAGLKTGDRLLALDGQVLGEWQQVVDLVRVRPDTRIVLKIERDGAQIDVPVTLAVRGEARAAGGYLGAGVKSPDWPPSMVREVSFGPLAAIGEGAKRTWTMSVLTLESLKKMLFGELSVKNLSGPITIAKVAGASAQSGVADFLNFLAYLSISLGVLNLLPIPVLDGGHLLFYLVEWVRGRPLSDRVQGWGIQIGISLVVGVMLLALVNDLGRL</sequence>
<dbReference type="Pfam" id="PF02163">
    <property type="entry name" value="Peptidase_M50"/>
    <property type="match status" value="1"/>
</dbReference>
<proteinExistence type="inferred from homology"/>
<evidence type="ECO:0000256" key="10">
    <source>
        <dbReference type="ARBA" id="ARBA00023136"/>
    </source>
</evidence>
<dbReference type="Proteomes" id="UP000198740">
    <property type="component" value="Unassembled WGS sequence"/>
</dbReference>
<gene>
    <name evidence="14" type="primary">rseP</name>
    <name evidence="14" type="ORF">FIV39_03180</name>
    <name evidence="13" type="ORF">SAMN04490186_6105</name>
</gene>
<keyword evidence="15" id="KW-1185">Reference proteome</keyword>
<dbReference type="GO" id="GO:0006508">
    <property type="term" value="P:proteolysis"/>
    <property type="evidence" value="ECO:0007669"/>
    <property type="project" value="UniProtKB-KW"/>
</dbReference>
<evidence type="ECO:0000313" key="13">
    <source>
        <dbReference type="EMBL" id="SDR40405.1"/>
    </source>
</evidence>
<dbReference type="NCBIfam" id="NF008046">
    <property type="entry name" value="PRK10779.1"/>
    <property type="match status" value="1"/>
</dbReference>
<comment type="caution">
    <text evidence="14">The sequence shown here is derived from an EMBL/GenBank/DDBJ whole genome shotgun (WGS) entry which is preliminary data.</text>
</comment>
<feature type="transmembrane region" description="Helical" evidence="11">
    <location>
        <begin position="6"/>
        <end position="28"/>
    </location>
</feature>
<feature type="domain" description="PDZ" evidence="12">
    <location>
        <begin position="114"/>
        <end position="186"/>
    </location>
</feature>
<evidence type="ECO:0000259" key="12">
    <source>
        <dbReference type="SMART" id="SM00228"/>
    </source>
</evidence>
<dbReference type="CDD" id="cd23082">
    <property type="entry name" value="cpPDZ1_EcRseP-like"/>
    <property type="match status" value="1"/>
</dbReference>
<evidence type="ECO:0000256" key="3">
    <source>
        <dbReference type="ARBA" id="ARBA00007931"/>
    </source>
</evidence>
<feature type="transmembrane region" description="Helical" evidence="11">
    <location>
        <begin position="382"/>
        <end position="411"/>
    </location>
</feature>
<comment type="subcellular location">
    <subcellularLocation>
        <location evidence="2">Membrane</location>
        <topology evidence="2">Multi-pass membrane protein</topology>
    </subcellularLocation>
</comment>
<keyword evidence="4 14" id="KW-0645">Protease</keyword>
<dbReference type="InterPro" id="IPR004387">
    <property type="entry name" value="Pept_M50_Zn"/>
</dbReference>
<dbReference type="PANTHER" id="PTHR42837:SF2">
    <property type="entry name" value="MEMBRANE METALLOPROTEASE ARASP2, CHLOROPLASTIC-RELATED"/>
    <property type="match status" value="1"/>
</dbReference>
<evidence type="ECO:0000313" key="14">
    <source>
        <dbReference type="EMBL" id="TWR70354.1"/>
    </source>
</evidence>
<dbReference type="Proteomes" id="UP000317267">
    <property type="component" value="Unassembled WGS sequence"/>
</dbReference>
<dbReference type="CDD" id="cd06163">
    <property type="entry name" value="S2P-M50_PDZ_RseP-like"/>
    <property type="match status" value="2"/>
</dbReference>
<dbReference type="InterPro" id="IPR036034">
    <property type="entry name" value="PDZ_sf"/>
</dbReference>
<dbReference type="GO" id="GO:0016020">
    <property type="term" value="C:membrane"/>
    <property type="evidence" value="ECO:0007669"/>
    <property type="project" value="UniProtKB-SubCell"/>
</dbReference>
<evidence type="ECO:0000256" key="8">
    <source>
        <dbReference type="ARBA" id="ARBA00022989"/>
    </source>
</evidence>
<dbReference type="InterPro" id="IPR001478">
    <property type="entry name" value="PDZ"/>
</dbReference>
<dbReference type="Gene3D" id="2.30.42.10">
    <property type="match status" value="2"/>
</dbReference>